<comment type="caution">
    <text evidence="2">The sequence shown here is derived from an EMBL/GenBank/DDBJ whole genome shotgun (WGS) entry which is preliminary data.</text>
</comment>
<evidence type="ECO:0000313" key="3">
    <source>
        <dbReference type="Proteomes" id="UP000518266"/>
    </source>
</evidence>
<sequence length="106" mass="11793">MGFSLPTWTSILKLVKSTSLCAHHCLIQFEVVHRAPISTVKLSQMYPDVSPNCDKCQTAEASLIHMYWSCPRLSIQTNMGKPTKKQSQPADDKSYESDTGDRMGAS</sequence>
<name>A0A7J5XZH4_DISMA</name>
<proteinExistence type="predicted"/>
<reference evidence="2 3" key="1">
    <citation type="submission" date="2020-03" db="EMBL/GenBank/DDBJ databases">
        <title>Dissostichus mawsoni Genome sequencing and assembly.</title>
        <authorList>
            <person name="Park H."/>
        </authorList>
    </citation>
    <scope>NUCLEOTIDE SEQUENCE [LARGE SCALE GENOMIC DNA]</scope>
    <source>
        <strain evidence="2">DM0001</strain>
        <tissue evidence="2">Muscle</tissue>
    </source>
</reference>
<feature type="region of interest" description="Disordered" evidence="1">
    <location>
        <begin position="78"/>
        <end position="106"/>
    </location>
</feature>
<dbReference type="AlphaFoldDB" id="A0A7J5XZH4"/>
<accession>A0A7J5XZH4</accession>
<feature type="compositionally biased region" description="Basic and acidic residues" evidence="1">
    <location>
        <begin position="90"/>
        <end position="106"/>
    </location>
</feature>
<gene>
    <name evidence="2" type="ORF">F7725_024495</name>
</gene>
<protein>
    <submittedName>
        <fullName evidence="2">Uncharacterized protein</fullName>
    </submittedName>
</protein>
<dbReference type="Proteomes" id="UP000518266">
    <property type="component" value="Unassembled WGS sequence"/>
</dbReference>
<feature type="compositionally biased region" description="Polar residues" evidence="1">
    <location>
        <begin position="78"/>
        <end position="89"/>
    </location>
</feature>
<keyword evidence="3" id="KW-1185">Reference proteome</keyword>
<organism evidence="2 3">
    <name type="scientific">Dissostichus mawsoni</name>
    <name type="common">Antarctic cod</name>
    <dbReference type="NCBI Taxonomy" id="36200"/>
    <lineage>
        <taxon>Eukaryota</taxon>
        <taxon>Metazoa</taxon>
        <taxon>Chordata</taxon>
        <taxon>Craniata</taxon>
        <taxon>Vertebrata</taxon>
        <taxon>Euteleostomi</taxon>
        <taxon>Actinopterygii</taxon>
        <taxon>Neopterygii</taxon>
        <taxon>Teleostei</taxon>
        <taxon>Neoteleostei</taxon>
        <taxon>Acanthomorphata</taxon>
        <taxon>Eupercaria</taxon>
        <taxon>Perciformes</taxon>
        <taxon>Notothenioidei</taxon>
        <taxon>Nototheniidae</taxon>
        <taxon>Dissostichus</taxon>
    </lineage>
</organism>
<evidence type="ECO:0000256" key="1">
    <source>
        <dbReference type="SAM" id="MobiDB-lite"/>
    </source>
</evidence>
<dbReference type="EMBL" id="JAAKFY010000019">
    <property type="protein sequence ID" value="KAF3842544.1"/>
    <property type="molecule type" value="Genomic_DNA"/>
</dbReference>
<evidence type="ECO:0000313" key="2">
    <source>
        <dbReference type="EMBL" id="KAF3842544.1"/>
    </source>
</evidence>